<evidence type="ECO:0000256" key="7">
    <source>
        <dbReference type="ARBA" id="ARBA00023242"/>
    </source>
</evidence>
<name>A0A830C117_9LAMI</name>
<proteinExistence type="inferred from homology"/>
<evidence type="ECO:0000313" key="10">
    <source>
        <dbReference type="Proteomes" id="UP000653305"/>
    </source>
</evidence>
<dbReference type="GO" id="GO:0046872">
    <property type="term" value="F:metal ion binding"/>
    <property type="evidence" value="ECO:0007669"/>
    <property type="project" value="UniProtKB-KW"/>
</dbReference>
<comment type="caution">
    <text evidence="9">The sequence shown here is derived from an EMBL/GenBank/DDBJ whole genome shotgun (WGS) entry which is preliminary data.</text>
</comment>
<reference evidence="9" key="1">
    <citation type="submission" date="2020-07" db="EMBL/GenBank/DDBJ databases">
        <title>Ethylene signaling mediates host invasion by parasitic plants.</title>
        <authorList>
            <person name="Yoshida S."/>
        </authorList>
    </citation>
    <scope>NUCLEOTIDE SEQUENCE</scope>
    <source>
        <strain evidence="9">Okayama</strain>
    </source>
</reference>
<keyword evidence="7" id="KW-0539">Nucleus</keyword>
<accession>A0A830C117</accession>
<comment type="subcellular location">
    <subcellularLocation>
        <location evidence="2">Nucleus</location>
    </subcellularLocation>
</comment>
<sequence>MAPEYIRAPDFDVVPEWIQKNPKLFPYFKDCVGAIDGTIIPAWVPHQKHGTYRSRKRTLSQNVMAACDFNLNFTFVLSGWEGSANDARVLAEALVLPSNNFPWPPQGKNLGFVLECCYTK</sequence>
<feature type="domain" description="DDE Tnp4" evidence="8">
    <location>
        <begin position="35"/>
        <end position="94"/>
    </location>
</feature>
<dbReference type="PANTHER" id="PTHR22930">
    <property type="match status" value="1"/>
</dbReference>
<comment type="cofactor">
    <cofactor evidence="1">
        <name>a divalent metal cation</name>
        <dbReference type="ChEBI" id="CHEBI:60240"/>
    </cofactor>
</comment>
<dbReference type="Pfam" id="PF13359">
    <property type="entry name" value="DDE_Tnp_4"/>
    <property type="match status" value="1"/>
</dbReference>
<evidence type="ECO:0000256" key="5">
    <source>
        <dbReference type="ARBA" id="ARBA00022723"/>
    </source>
</evidence>
<keyword evidence="4" id="KW-0540">Nuclease</keyword>
<protein>
    <recommendedName>
        <fullName evidence="8">DDE Tnp4 domain-containing protein</fullName>
    </recommendedName>
</protein>
<dbReference type="EMBL" id="BMAC01000208">
    <property type="protein sequence ID" value="GFP90064.1"/>
    <property type="molecule type" value="Genomic_DNA"/>
</dbReference>
<dbReference type="GO" id="GO:0005634">
    <property type="term" value="C:nucleus"/>
    <property type="evidence" value="ECO:0007669"/>
    <property type="project" value="UniProtKB-SubCell"/>
</dbReference>
<dbReference type="OrthoDB" id="909133at2759"/>
<comment type="similarity">
    <text evidence="3">Belongs to the HARBI1 family.</text>
</comment>
<evidence type="ECO:0000256" key="4">
    <source>
        <dbReference type="ARBA" id="ARBA00022722"/>
    </source>
</evidence>
<keyword evidence="5" id="KW-0479">Metal-binding</keyword>
<dbReference type="GO" id="GO:0004518">
    <property type="term" value="F:nuclease activity"/>
    <property type="evidence" value="ECO:0007669"/>
    <property type="project" value="UniProtKB-KW"/>
</dbReference>
<evidence type="ECO:0000256" key="3">
    <source>
        <dbReference type="ARBA" id="ARBA00006958"/>
    </source>
</evidence>
<evidence type="ECO:0000256" key="6">
    <source>
        <dbReference type="ARBA" id="ARBA00022801"/>
    </source>
</evidence>
<dbReference type="InterPro" id="IPR045249">
    <property type="entry name" value="HARBI1-like"/>
</dbReference>
<evidence type="ECO:0000256" key="1">
    <source>
        <dbReference type="ARBA" id="ARBA00001968"/>
    </source>
</evidence>
<evidence type="ECO:0000313" key="9">
    <source>
        <dbReference type="EMBL" id="GFP90064.1"/>
    </source>
</evidence>
<keyword evidence="6" id="KW-0378">Hydrolase</keyword>
<dbReference type="GO" id="GO:0016787">
    <property type="term" value="F:hydrolase activity"/>
    <property type="evidence" value="ECO:0007669"/>
    <property type="project" value="UniProtKB-KW"/>
</dbReference>
<dbReference type="PANTHER" id="PTHR22930:SF259">
    <property type="entry name" value="OS08G0106900 PROTEIN"/>
    <property type="match status" value="1"/>
</dbReference>
<evidence type="ECO:0000259" key="8">
    <source>
        <dbReference type="Pfam" id="PF13359"/>
    </source>
</evidence>
<gene>
    <name evidence="9" type="ORF">PHJA_001150200</name>
</gene>
<dbReference type="AlphaFoldDB" id="A0A830C117"/>
<evidence type="ECO:0000256" key="2">
    <source>
        <dbReference type="ARBA" id="ARBA00004123"/>
    </source>
</evidence>
<organism evidence="9 10">
    <name type="scientific">Phtheirospermum japonicum</name>
    <dbReference type="NCBI Taxonomy" id="374723"/>
    <lineage>
        <taxon>Eukaryota</taxon>
        <taxon>Viridiplantae</taxon>
        <taxon>Streptophyta</taxon>
        <taxon>Embryophyta</taxon>
        <taxon>Tracheophyta</taxon>
        <taxon>Spermatophyta</taxon>
        <taxon>Magnoliopsida</taxon>
        <taxon>eudicotyledons</taxon>
        <taxon>Gunneridae</taxon>
        <taxon>Pentapetalae</taxon>
        <taxon>asterids</taxon>
        <taxon>lamiids</taxon>
        <taxon>Lamiales</taxon>
        <taxon>Orobanchaceae</taxon>
        <taxon>Orobanchaceae incertae sedis</taxon>
        <taxon>Phtheirospermum</taxon>
    </lineage>
</organism>
<keyword evidence="10" id="KW-1185">Reference proteome</keyword>
<dbReference type="Proteomes" id="UP000653305">
    <property type="component" value="Unassembled WGS sequence"/>
</dbReference>
<dbReference type="InterPro" id="IPR027806">
    <property type="entry name" value="HARBI1_dom"/>
</dbReference>